<evidence type="ECO:0000256" key="2">
    <source>
        <dbReference type="HAMAP-Rule" id="MF_01940"/>
    </source>
</evidence>
<dbReference type="EMBL" id="JARWBG010000054">
    <property type="protein sequence ID" value="MDH2393028.1"/>
    <property type="molecule type" value="Genomic_DNA"/>
</dbReference>
<evidence type="ECO:0000256" key="1">
    <source>
        <dbReference type="ARBA" id="ARBA00022801"/>
    </source>
</evidence>
<dbReference type="Gene3D" id="3.90.1140.10">
    <property type="entry name" value="Cyclic phosphodiesterase"/>
    <property type="match status" value="1"/>
</dbReference>
<sequence>MRLFTAVLPPPAALDEVGRAVDRLRSLPGADDLRWSTPEGWHYTLAFMGEVEDRLLPELHERLSRAAHRSAPFALRAHGGGRFGKRALWIGAAGGLDELRLLAERSDAAARRAGVPMDEHRRYQAHLTIARARFDADLRPYVTALEGFEGEPWEVARLALVRSNLPRGGAPGARPRYETVGEWELGR</sequence>
<accession>A0ABT6HWE6</accession>
<dbReference type="PANTHER" id="PTHR35561">
    <property type="entry name" value="RNA 2',3'-CYCLIC PHOSPHODIESTERASE"/>
    <property type="match status" value="1"/>
</dbReference>
<dbReference type="InterPro" id="IPR004175">
    <property type="entry name" value="RNA_CPDase"/>
</dbReference>
<feature type="active site" description="Proton donor" evidence="2">
    <location>
        <position position="42"/>
    </location>
</feature>
<comment type="function">
    <text evidence="2">Hydrolyzes RNA 2',3'-cyclic phosphodiester to an RNA 2'-phosphomonoester.</text>
</comment>
<comment type="caution">
    <text evidence="3">The sequence shown here is derived from an EMBL/GenBank/DDBJ whole genome shotgun (WGS) entry which is preliminary data.</text>
</comment>
<dbReference type="InterPro" id="IPR009097">
    <property type="entry name" value="Cyclic_Pdiesterase"/>
</dbReference>
<evidence type="ECO:0000313" key="3">
    <source>
        <dbReference type="EMBL" id="MDH2393028.1"/>
    </source>
</evidence>
<gene>
    <name evidence="3" type="primary">thpR</name>
    <name evidence="3" type="ORF">QCN29_30490</name>
</gene>
<comment type="similarity">
    <text evidence="2">Belongs to the 2H phosphoesterase superfamily. ThpR family.</text>
</comment>
<protein>
    <recommendedName>
        <fullName evidence="2">RNA 2',3'-cyclic phosphodiesterase</fullName>
        <shortName evidence="2">RNA 2',3'-CPDase</shortName>
        <ecNumber evidence="2">3.1.4.58</ecNumber>
    </recommendedName>
</protein>
<organism evidence="3 4">
    <name type="scientific">Streptomyces chengmaiensis</name>
    <dbReference type="NCBI Taxonomy" id="3040919"/>
    <lineage>
        <taxon>Bacteria</taxon>
        <taxon>Bacillati</taxon>
        <taxon>Actinomycetota</taxon>
        <taxon>Actinomycetes</taxon>
        <taxon>Kitasatosporales</taxon>
        <taxon>Streptomycetaceae</taxon>
        <taxon>Streptomyces</taxon>
    </lineage>
</organism>
<keyword evidence="1 2" id="KW-0378">Hydrolase</keyword>
<keyword evidence="4" id="KW-1185">Reference proteome</keyword>
<dbReference type="Pfam" id="PF13563">
    <property type="entry name" value="2_5_RNA_ligase2"/>
    <property type="match status" value="1"/>
</dbReference>
<feature type="active site" description="Proton acceptor" evidence="2">
    <location>
        <position position="126"/>
    </location>
</feature>
<dbReference type="PANTHER" id="PTHR35561:SF1">
    <property type="entry name" value="RNA 2',3'-CYCLIC PHOSPHODIESTERASE"/>
    <property type="match status" value="1"/>
</dbReference>
<feature type="short sequence motif" description="HXTX 1" evidence="2">
    <location>
        <begin position="42"/>
        <end position="45"/>
    </location>
</feature>
<reference evidence="3 4" key="1">
    <citation type="submission" date="2023-04" db="EMBL/GenBank/DDBJ databases">
        <title>Streptomyces chengmaiensis sp. nov. isolated from the stem of mangrove plant in Hainan.</title>
        <authorList>
            <person name="Huang X."/>
            <person name="Zhou S."/>
            <person name="Chu X."/>
            <person name="Xie Y."/>
            <person name="Lin Y."/>
        </authorList>
    </citation>
    <scope>NUCLEOTIDE SEQUENCE [LARGE SCALE GENOMIC DNA]</scope>
    <source>
        <strain evidence="3 4">HNM0663</strain>
    </source>
</reference>
<evidence type="ECO:0000313" key="4">
    <source>
        <dbReference type="Proteomes" id="UP001223144"/>
    </source>
</evidence>
<feature type="short sequence motif" description="HXTX 2" evidence="2">
    <location>
        <begin position="126"/>
        <end position="129"/>
    </location>
</feature>
<dbReference type="NCBIfam" id="TIGR02258">
    <property type="entry name" value="2_5_ligase"/>
    <property type="match status" value="1"/>
</dbReference>
<dbReference type="RefSeq" id="WP_279932224.1">
    <property type="nucleotide sequence ID" value="NZ_JARWBG010000054.1"/>
</dbReference>
<proteinExistence type="inferred from homology"/>
<dbReference type="SUPFAM" id="SSF55144">
    <property type="entry name" value="LigT-like"/>
    <property type="match status" value="1"/>
</dbReference>
<dbReference type="HAMAP" id="MF_01940">
    <property type="entry name" value="RNA_CPDase"/>
    <property type="match status" value="1"/>
</dbReference>
<dbReference type="EC" id="3.1.4.58" evidence="2"/>
<comment type="catalytic activity">
    <reaction evidence="2">
        <text>a 3'-end 2',3'-cyclophospho-ribonucleotide-RNA + H2O = a 3'-end 2'-phospho-ribonucleotide-RNA + H(+)</text>
        <dbReference type="Rhea" id="RHEA:11828"/>
        <dbReference type="Rhea" id="RHEA-COMP:10464"/>
        <dbReference type="Rhea" id="RHEA-COMP:17353"/>
        <dbReference type="ChEBI" id="CHEBI:15377"/>
        <dbReference type="ChEBI" id="CHEBI:15378"/>
        <dbReference type="ChEBI" id="CHEBI:83064"/>
        <dbReference type="ChEBI" id="CHEBI:173113"/>
        <dbReference type="EC" id="3.1.4.58"/>
    </reaction>
</comment>
<dbReference type="Proteomes" id="UP001223144">
    <property type="component" value="Unassembled WGS sequence"/>
</dbReference>
<name>A0ABT6HWE6_9ACTN</name>